<organism evidence="2 3">
    <name type="scientific">Pacificimonas pallii</name>
    <dbReference type="NCBI Taxonomy" id="2827236"/>
    <lineage>
        <taxon>Bacteria</taxon>
        <taxon>Pseudomonadati</taxon>
        <taxon>Pseudomonadota</taxon>
        <taxon>Alphaproteobacteria</taxon>
        <taxon>Sphingomonadales</taxon>
        <taxon>Sphingosinicellaceae</taxon>
        <taxon>Pacificimonas</taxon>
    </lineage>
</organism>
<feature type="domain" description="PepSY" evidence="1">
    <location>
        <begin position="2"/>
        <end position="77"/>
    </location>
</feature>
<evidence type="ECO:0000313" key="2">
    <source>
        <dbReference type="EMBL" id="MBV7257261.1"/>
    </source>
</evidence>
<accession>A0ABS6SH64</accession>
<sequence length="92" mass="10148">MSALAAATIAAPAMATGKVTCDVPESEWQPREALEAQLTAEGWTVRKSKVDGGCYEVYAKDEEGRKIEAYFDPATFEKLYVAQRGKVLFEKK</sequence>
<gene>
    <name evidence="2" type="ORF">KCG44_10750</name>
</gene>
<dbReference type="Pfam" id="PF13670">
    <property type="entry name" value="PepSY_2"/>
    <property type="match status" value="1"/>
</dbReference>
<comment type="caution">
    <text evidence="2">The sequence shown here is derived from an EMBL/GenBank/DDBJ whole genome shotgun (WGS) entry which is preliminary data.</text>
</comment>
<protein>
    <submittedName>
        <fullName evidence="2">PepSY domain-containing protein</fullName>
    </submittedName>
</protein>
<keyword evidence="3" id="KW-1185">Reference proteome</keyword>
<evidence type="ECO:0000259" key="1">
    <source>
        <dbReference type="Pfam" id="PF13670"/>
    </source>
</evidence>
<proteinExistence type="predicted"/>
<reference evidence="2 3" key="1">
    <citation type="submission" date="2021-04" db="EMBL/GenBank/DDBJ databases">
        <authorList>
            <person name="Pira H."/>
            <person name="Risdian C."/>
            <person name="Wink J."/>
        </authorList>
    </citation>
    <scope>NUCLEOTIDE SEQUENCE [LARGE SCALE GENOMIC DNA]</scope>
    <source>
        <strain evidence="2 3">WHA3</strain>
    </source>
</reference>
<dbReference type="InterPro" id="IPR025711">
    <property type="entry name" value="PepSY"/>
</dbReference>
<dbReference type="Proteomes" id="UP000722336">
    <property type="component" value="Unassembled WGS sequence"/>
</dbReference>
<dbReference type="EMBL" id="JAGSPA010000003">
    <property type="protein sequence ID" value="MBV7257261.1"/>
    <property type="molecule type" value="Genomic_DNA"/>
</dbReference>
<name>A0ABS6SH64_9SPHN</name>
<evidence type="ECO:0000313" key="3">
    <source>
        <dbReference type="Proteomes" id="UP000722336"/>
    </source>
</evidence>